<dbReference type="InterPro" id="IPR013589">
    <property type="entry name" value="Bac_transglu_N"/>
</dbReference>
<comment type="caution">
    <text evidence="3">The sequence shown here is derived from an EMBL/GenBank/DDBJ whole genome shotgun (WGS) entry which is preliminary data.</text>
</comment>
<protein>
    <recommendedName>
        <fullName evidence="2">Transglutaminase-like domain-containing protein</fullName>
    </recommendedName>
</protein>
<dbReference type="Pfam" id="PF09899">
    <property type="entry name" value="DUF2126"/>
    <property type="match status" value="1"/>
</dbReference>
<dbReference type="AlphaFoldDB" id="A0A1J5TNF7"/>
<dbReference type="Pfam" id="PF08379">
    <property type="entry name" value="Bact_transglu_N"/>
    <property type="match status" value="1"/>
</dbReference>
<organism evidence="3">
    <name type="scientific">mine drainage metagenome</name>
    <dbReference type="NCBI Taxonomy" id="410659"/>
    <lineage>
        <taxon>unclassified sequences</taxon>
        <taxon>metagenomes</taxon>
        <taxon>ecological metagenomes</taxon>
    </lineage>
</organism>
<evidence type="ECO:0000256" key="1">
    <source>
        <dbReference type="SAM" id="MobiDB-lite"/>
    </source>
</evidence>
<dbReference type="PANTHER" id="PTHR33490:SF1">
    <property type="entry name" value="SLL1233 PROTEIN"/>
    <property type="match status" value="1"/>
</dbReference>
<dbReference type="Gene3D" id="3.10.620.30">
    <property type="match status" value="1"/>
</dbReference>
<dbReference type="InterPro" id="IPR002931">
    <property type="entry name" value="Transglutaminase-like"/>
</dbReference>
<accession>A0A1J5TNF7</accession>
<dbReference type="Pfam" id="PF01841">
    <property type="entry name" value="Transglut_core"/>
    <property type="match status" value="1"/>
</dbReference>
<dbReference type="SUPFAM" id="SSF54001">
    <property type="entry name" value="Cysteine proteinases"/>
    <property type="match status" value="1"/>
</dbReference>
<dbReference type="EMBL" id="MLJW01000014">
    <property type="protein sequence ID" value="OIR13526.1"/>
    <property type="molecule type" value="Genomic_DNA"/>
</dbReference>
<dbReference type="InterPro" id="IPR018667">
    <property type="entry name" value="DUF2126"/>
</dbReference>
<proteinExistence type="predicted"/>
<dbReference type="SMART" id="SM00460">
    <property type="entry name" value="TGc"/>
    <property type="match status" value="1"/>
</dbReference>
<dbReference type="PANTHER" id="PTHR33490">
    <property type="entry name" value="BLR5614 PROTEIN-RELATED"/>
    <property type="match status" value="1"/>
</dbReference>
<feature type="region of interest" description="Disordered" evidence="1">
    <location>
        <begin position="562"/>
        <end position="589"/>
    </location>
</feature>
<dbReference type="InterPro" id="IPR038765">
    <property type="entry name" value="Papain-like_cys_pep_sf"/>
</dbReference>
<gene>
    <name evidence="3" type="ORF">GALL_53430</name>
</gene>
<name>A0A1J5TNF7_9ZZZZ</name>
<feature type="domain" description="Transglutaminase-like" evidence="2">
    <location>
        <begin position="171"/>
        <end position="247"/>
    </location>
</feature>
<reference evidence="3" key="1">
    <citation type="submission" date="2016-10" db="EMBL/GenBank/DDBJ databases">
        <title>Sequence of Gallionella enrichment culture.</title>
        <authorList>
            <person name="Poehlein A."/>
            <person name="Muehling M."/>
            <person name="Daniel R."/>
        </authorList>
    </citation>
    <scope>NUCLEOTIDE SEQUENCE</scope>
</reference>
<evidence type="ECO:0000259" key="2">
    <source>
        <dbReference type="SMART" id="SM00460"/>
    </source>
</evidence>
<sequence>MPIHAALHHRTRYRYDRPVSHSPHIVRLRPAPHCRTPILSYSLRISPARHFINWQQDPLGNHVARIVFPEPCRELDITVDLVAEMAVYNPFDFFLEPEAEQAPFSYDARLSGELAPFLACANGGDELEAFAAAHPPRGRTVDYLVGLNHAVMERVRYLIRMEPGVQEPAETLRLGCGSCRDSAWLLVQLLRRLGFAARFVSGYLIQLAPDVKPLDGPAGPAEDFTDLHAWCEVFLPGAGWVGLDPTSGLLAGEGHIPLACSPNPTAAAPVSGAVDACESTMEHEMSVSRVFESPRVTRPYTDAQWSAVHELGRLIDARLDEGDVRLTMGGEPTFVSIDDVDGAEWNTAALGPAKRTLGDRLIVRLRDTLAPGGLLFHGQGKWYPGESLPRWAFSCHWREDGAPLWKDPRLVADLSAPGSLGIEDAGRFARALTAVLGVEERWLQPAYEDVAYYLWKERRLPANVDPLHSNLRDPEARARIARVFEQGLGTAVGWVLPLQPASVLGRRWRSGPWFLRDDTLWLLPGDSPMGYRLPLESLPWVSEQEYPWVVPVDPMVRATPLPPTFAHQHPPESGIPGTGSAPESAADLRRPQAGESARWIVRTALCVEPREGRLHVFLPPLRELETYLDLVSSIESVAATLGVAVVLEGTPPPRDPRLISVRVTPDPGVLEVNVPPAHSWDELVRITEVVYEQARLLRLGTEKFMLDGRHSGTGGGNHIVIGASHPSDSPLLRRPDLLRSLVAYWQNHPSLSYLFSGLFIGPTSQHPRVDEARNDSLHELELAFQRTPRAGDPCPPWLVDRLFRNLLVDATGNTHRAEFSIDKLYSPDGPGGRLGLLELRSFEMPPHPRMSLVQQLLLRGLVARFWETPYANGPVRWSTALHDRFMLPHFVRQDFLDVLDELRAHGFGFESTWFEPHFEFRFPFVGEIARLGMRLELRTALEPWHVLGEESGAGGTVRYVDSSVERLQVRVSGLLGQRYALACNGRRVPLQPTGTAGEAVAGIRYRAWQPPNCLHPTIPVATPLVFDIVDTWNSRSIGGCTAHVMHPGGRNYTTFPVNAFEAESRRLARFFPHGHTPGAMVLPPDERNPDFPFTLDLRRTAPF</sequence>
<evidence type="ECO:0000313" key="3">
    <source>
        <dbReference type="EMBL" id="OIR13526.1"/>
    </source>
</evidence>